<dbReference type="EMBL" id="HACA01013579">
    <property type="protein sequence ID" value="CDW30940.1"/>
    <property type="molecule type" value="Transcribed_RNA"/>
</dbReference>
<dbReference type="AlphaFoldDB" id="A0A0K2TYL9"/>
<reference evidence="1" key="1">
    <citation type="submission" date="2014-05" db="EMBL/GenBank/DDBJ databases">
        <authorList>
            <person name="Chronopoulou M."/>
        </authorList>
    </citation>
    <scope>NUCLEOTIDE SEQUENCE</scope>
    <source>
        <tissue evidence="1">Whole organism</tissue>
    </source>
</reference>
<sequence>KNLYYLGGLILYPSIFDGYEHVLSQIRNHSFDIKLHFKYLYSNYNNENIIKHYFFVGQHCLETLRRTIFDPNSLAKGGATLQLF</sequence>
<proteinExistence type="predicted"/>
<protein>
    <submittedName>
        <fullName evidence="1">Uncharacterized protein</fullName>
    </submittedName>
</protein>
<accession>A0A0K2TYL9</accession>
<name>A0A0K2TYL9_LEPSM</name>
<organism evidence="1">
    <name type="scientific">Lepeophtheirus salmonis</name>
    <name type="common">Salmon louse</name>
    <name type="synonym">Caligus salmonis</name>
    <dbReference type="NCBI Taxonomy" id="72036"/>
    <lineage>
        <taxon>Eukaryota</taxon>
        <taxon>Metazoa</taxon>
        <taxon>Ecdysozoa</taxon>
        <taxon>Arthropoda</taxon>
        <taxon>Crustacea</taxon>
        <taxon>Multicrustacea</taxon>
        <taxon>Hexanauplia</taxon>
        <taxon>Copepoda</taxon>
        <taxon>Siphonostomatoida</taxon>
        <taxon>Caligidae</taxon>
        <taxon>Lepeophtheirus</taxon>
    </lineage>
</organism>
<feature type="non-terminal residue" evidence="1">
    <location>
        <position position="1"/>
    </location>
</feature>
<evidence type="ECO:0000313" key="1">
    <source>
        <dbReference type="EMBL" id="CDW30940.1"/>
    </source>
</evidence>